<dbReference type="InterPro" id="IPR003108">
    <property type="entry name" value="GAR_dom"/>
</dbReference>
<evidence type="ECO:0000256" key="3">
    <source>
        <dbReference type="ARBA" id="ARBA00022490"/>
    </source>
</evidence>
<feature type="binding site" evidence="6">
    <location>
        <position position="515"/>
    </location>
    <ligand>
        <name>Cu cation</name>
        <dbReference type="ChEBI" id="CHEBI:23378"/>
    </ligand>
</feature>
<dbReference type="SUPFAM" id="SSF143575">
    <property type="entry name" value="GAS2 domain-like"/>
    <property type="match status" value="1"/>
</dbReference>
<evidence type="ECO:0000256" key="6">
    <source>
        <dbReference type="PIRSR" id="PIRSR603782-1"/>
    </source>
</evidence>
<sequence length="558" mass="65560">LFMIILLYFVVLFFKTTLVFLFAIKYIKSMVINTNKTNDKLNKYEIPINNSVKYNFNQIENKREKYEKTDENEKCNKYVKESHTYNISKFPNKSETDSSYSRNYSNCYLKKSKIPKYVTKLWKYNNLTILSSLTDNRPPFKKYVTSIKKNSNIDYTVDLINIEKQIQNQIKKCVCLPRFRVHKISENNNGILYEFGNFSSIKRHVKIHNSNVTIRVGGGWESLEQFFHKTDPCRIKKKTFNKFNNTSTLLKQKSLESNFNRTFLTTTLAKEFKNSKSIRVIRLKPFFKQSNYCLASFCSKKGDLKVNIDVKKLKEEIKNLNNDGNVRPDFMNFKQQQVKKTRERSYIFNWKSVLATFGIGSILLLVLTYMRQQKLNEEEKRRKVMAGKARIGGEWELINTEGKLEGSKDLLGNWVLTYFGFTHCPDICPDEIEKMISVINQLNENNPEIPIIPVFISVDPDRDTPERVKIYCNEFSPKLRGYTGTTEQVKKVTKTFRIYHSQGPKTAEDDYIVDHTVIMYLIDPNGEFHDYYGQNKTDKEIADIIRLKVLKYELAKKK</sequence>
<dbReference type="Pfam" id="PF02630">
    <property type="entry name" value="SCO1-SenC"/>
    <property type="match status" value="1"/>
</dbReference>
<feature type="transmembrane region" description="Helical" evidence="8">
    <location>
        <begin position="6"/>
        <end position="27"/>
    </location>
</feature>
<evidence type="ECO:0000256" key="4">
    <source>
        <dbReference type="ARBA" id="ARBA00023008"/>
    </source>
</evidence>
<keyword evidence="6" id="KW-0479">Metal-binding</keyword>
<proteinExistence type="inferred from homology"/>
<evidence type="ECO:0000256" key="8">
    <source>
        <dbReference type="SAM" id="Phobius"/>
    </source>
</evidence>
<evidence type="ECO:0000256" key="2">
    <source>
        <dbReference type="ARBA" id="ARBA00010996"/>
    </source>
</evidence>
<feature type="disulfide bond" description="Redox-active" evidence="7">
    <location>
        <begin position="424"/>
        <end position="428"/>
    </location>
</feature>
<dbReference type="PANTHER" id="PTHR12151:SF5">
    <property type="entry name" value="AT19154P"/>
    <property type="match status" value="1"/>
</dbReference>
<dbReference type="WBParaSite" id="TCONS_00011883.p1">
    <property type="protein sequence ID" value="TCONS_00011883.p1"/>
    <property type="gene ID" value="XLOC_006880"/>
</dbReference>
<keyword evidence="8" id="KW-1133">Transmembrane helix</keyword>
<dbReference type="GO" id="GO:0008017">
    <property type="term" value="F:microtubule binding"/>
    <property type="evidence" value="ECO:0007669"/>
    <property type="project" value="InterPro"/>
</dbReference>
<keyword evidence="8" id="KW-0472">Membrane</keyword>
<feature type="domain" description="Thioredoxin" evidence="9">
    <location>
        <begin position="389"/>
        <end position="555"/>
    </location>
</feature>
<feature type="transmembrane region" description="Helical" evidence="8">
    <location>
        <begin position="348"/>
        <end position="370"/>
    </location>
</feature>
<dbReference type="InterPro" id="IPR036534">
    <property type="entry name" value="GAR_dom_sf"/>
</dbReference>
<dbReference type="GO" id="GO:0046872">
    <property type="term" value="F:metal ion binding"/>
    <property type="evidence" value="ECO:0007669"/>
    <property type="project" value="UniProtKB-KW"/>
</dbReference>
<keyword evidence="11" id="KW-1185">Reference proteome</keyword>
<dbReference type="GO" id="GO:0005739">
    <property type="term" value="C:mitochondrion"/>
    <property type="evidence" value="ECO:0007669"/>
    <property type="project" value="GOC"/>
</dbReference>
<evidence type="ECO:0000256" key="5">
    <source>
        <dbReference type="ARBA" id="ARBA00023212"/>
    </source>
</evidence>
<evidence type="ECO:0000259" key="9">
    <source>
        <dbReference type="PROSITE" id="PS51352"/>
    </source>
</evidence>
<evidence type="ECO:0000256" key="1">
    <source>
        <dbReference type="ARBA" id="ARBA00004245"/>
    </source>
</evidence>
<dbReference type="GO" id="GO:0005856">
    <property type="term" value="C:cytoskeleton"/>
    <property type="evidence" value="ECO:0007669"/>
    <property type="project" value="UniProtKB-SubCell"/>
</dbReference>
<dbReference type="Pfam" id="PF02187">
    <property type="entry name" value="GAS2"/>
    <property type="match status" value="1"/>
</dbReference>
<organism evidence="11 12">
    <name type="scientific">Strongyloides stercoralis</name>
    <name type="common">Threadworm</name>
    <dbReference type="NCBI Taxonomy" id="6248"/>
    <lineage>
        <taxon>Eukaryota</taxon>
        <taxon>Metazoa</taxon>
        <taxon>Ecdysozoa</taxon>
        <taxon>Nematoda</taxon>
        <taxon>Chromadorea</taxon>
        <taxon>Rhabditida</taxon>
        <taxon>Tylenchina</taxon>
        <taxon>Panagrolaimomorpha</taxon>
        <taxon>Strongyloidoidea</taxon>
        <taxon>Strongyloididae</taxon>
        <taxon>Strongyloides</taxon>
    </lineage>
</organism>
<dbReference type="SMART" id="SM00243">
    <property type="entry name" value="GAS2"/>
    <property type="match status" value="1"/>
</dbReference>
<feature type="domain" description="GAR" evidence="10">
    <location>
        <begin position="154"/>
        <end position="234"/>
    </location>
</feature>
<dbReference type="PROSITE" id="PS51460">
    <property type="entry name" value="GAR"/>
    <property type="match status" value="1"/>
</dbReference>
<dbReference type="InterPro" id="IPR036249">
    <property type="entry name" value="Thioredoxin-like_sf"/>
</dbReference>
<dbReference type="AlphaFoldDB" id="A0AAF5DGM9"/>
<keyword evidence="3" id="KW-0963">Cytoplasm</keyword>
<dbReference type="Proteomes" id="UP000035681">
    <property type="component" value="Unplaced"/>
</dbReference>
<evidence type="ECO:0000313" key="12">
    <source>
        <dbReference type="WBParaSite" id="TCONS_00011883.p1"/>
    </source>
</evidence>
<dbReference type="SUPFAM" id="SSF52833">
    <property type="entry name" value="Thioredoxin-like"/>
    <property type="match status" value="1"/>
</dbReference>
<reference evidence="12" key="1">
    <citation type="submission" date="2024-02" db="UniProtKB">
        <authorList>
            <consortium name="WormBaseParasite"/>
        </authorList>
    </citation>
    <scope>IDENTIFICATION</scope>
</reference>
<dbReference type="FunFam" id="3.40.30.10:FF:000013">
    <property type="entry name" value="Blast:Protein SCO1 homolog, mitochondrial"/>
    <property type="match status" value="1"/>
</dbReference>
<feature type="binding site" evidence="6">
    <location>
        <position position="428"/>
    </location>
    <ligand>
        <name>Cu cation</name>
        <dbReference type="ChEBI" id="CHEBI:23378"/>
    </ligand>
</feature>
<dbReference type="InterPro" id="IPR013766">
    <property type="entry name" value="Thioredoxin_domain"/>
</dbReference>
<dbReference type="GO" id="GO:0033617">
    <property type="term" value="P:mitochondrial respiratory chain complex IV assembly"/>
    <property type="evidence" value="ECO:0007669"/>
    <property type="project" value="TreeGrafter"/>
</dbReference>
<accession>A0AAF5DGM9</accession>
<dbReference type="InterPro" id="IPR003782">
    <property type="entry name" value="SCO1/SenC"/>
</dbReference>
<dbReference type="PROSITE" id="PS51352">
    <property type="entry name" value="THIOREDOXIN_2"/>
    <property type="match status" value="1"/>
</dbReference>
<evidence type="ECO:0000256" key="7">
    <source>
        <dbReference type="PIRSR" id="PIRSR603782-2"/>
    </source>
</evidence>
<keyword evidence="5" id="KW-0206">Cytoskeleton</keyword>
<protein>
    <submittedName>
        <fullName evidence="12">Thioredoxin domain-containing protein</fullName>
    </submittedName>
</protein>
<keyword evidence="4 6" id="KW-0186">Copper</keyword>
<name>A0AAF5DGM9_STRER</name>
<comment type="similarity">
    <text evidence="2">Belongs to the SCO1/2 family.</text>
</comment>
<evidence type="ECO:0000259" key="10">
    <source>
        <dbReference type="PROSITE" id="PS51460"/>
    </source>
</evidence>
<dbReference type="CDD" id="cd02968">
    <property type="entry name" value="SCO"/>
    <property type="match status" value="1"/>
</dbReference>
<keyword evidence="7" id="KW-1015">Disulfide bond</keyword>
<evidence type="ECO:0000313" key="11">
    <source>
        <dbReference type="Proteomes" id="UP000035681"/>
    </source>
</evidence>
<keyword evidence="8" id="KW-0812">Transmembrane</keyword>
<feature type="binding site" evidence="6">
    <location>
        <position position="424"/>
    </location>
    <ligand>
        <name>Cu cation</name>
        <dbReference type="ChEBI" id="CHEBI:23378"/>
    </ligand>
</feature>
<dbReference type="PANTHER" id="PTHR12151">
    <property type="entry name" value="ELECTRON TRANSPORT PROTIN SCO1/SENC FAMILY MEMBER"/>
    <property type="match status" value="1"/>
</dbReference>
<dbReference type="Gene3D" id="3.40.30.10">
    <property type="entry name" value="Glutaredoxin"/>
    <property type="match status" value="1"/>
</dbReference>
<comment type="subcellular location">
    <subcellularLocation>
        <location evidence="1">Cytoplasm</location>
        <location evidence="1">Cytoskeleton</location>
    </subcellularLocation>
</comment>
<dbReference type="Gene3D" id="3.30.920.20">
    <property type="entry name" value="Gas2-like domain"/>
    <property type="match status" value="1"/>
</dbReference>